<comment type="caution">
    <text evidence="2">The sequence shown here is derived from an EMBL/GenBank/DDBJ whole genome shotgun (WGS) entry which is preliminary data.</text>
</comment>
<accession>A0A9P3LCL0</accession>
<feature type="transmembrane region" description="Helical" evidence="1">
    <location>
        <begin position="31"/>
        <end position="52"/>
    </location>
</feature>
<reference evidence="2 3" key="1">
    <citation type="submission" date="2021-08" db="EMBL/GenBank/DDBJ databases">
        <title>Draft Genome Sequence of Phanerochaete sordida strain YK-624.</title>
        <authorList>
            <person name="Mori T."/>
            <person name="Dohra H."/>
            <person name="Suzuki T."/>
            <person name="Kawagishi H."/>
            <person name="Hirai H."/>
        </authorList>
    </citation>
    <scope>NUCLEOTIDE SEQUENCE [LARGE SCALE GENOMIC DNA]</scope>
    <source>
        <strain evidence="2 3">YK-624</strain>
    </source>
</reference>
<name>A0A9P3LCL0_9APHY</name>
<dbReference type="EMBL" id="BPQB01000012">
    <property type="protein sequence ID" value="GJE89338.1"/>
    <property type="molecule type" value="Genomic_DNA"/>
</dbReference>
<gene>
    <name evidence="2" type="ORF">PsYK624_054370</name>
</gene>
<keyword evidence="1" id="KW-0472">Membrane</keyword>
<keyword evidence="3" id="KW-1185">Reference proteome</keyword>
<proteinExistence type="predicted"/>
<dbReference type="Proteomes" id="UP000703269">
    <property type="component" value="Unassembled WGS sequence"/>
</dbReference>
<protein>
    <submittedName>
        <fullName evidence="2">Uncharacterized protein</fullName>
    </submittedName>
</protein>
<keyword evidence="1" id="KW-1133">Transmembrane helix</keyword>
<organism evidence="2 3">
    <name type="scientific">Phanerochaete sordida</name>
    <dbReference type="NCBI Taxonomy" id="48140"/>
    <lineage>
        <taxon>Eukaryota</taxon>
        <taxon>Fungi</taxon>
        <taxon>Dikarya</taxon>
        <taxon>Basidiomycota</taxon>
        <taxon>Agaricomycotina</taxon>
        <taxon>Agaricomycetes</taxon>
        <taxon>Polyporales</taxon>
        <taxon>Phanerochaetaceae</taxon>
        <taxon>Phanerochaete</taxon>
    </lineage>
</organism>
<evidence type="ECO:0000256" key="1">
    <source>
        <dbReference type="SAM" id="Phobius"/>
    </source>
</evidence>
<evidence type="ECO:0000313" key="3">
    <source>
        <dbReference type="Proteomes" id="UP000703269"/>
    </source>
</evidence>
<keyword evidence="1" id="KW-0812">Transmembrane</keyword>
<dbReference type="AlphaFoldDB" id="A0A9P3LCL0"/>
<sequence length="91" mass="9951">MVPGGLGRLAKVDSDYDLAWPMNLSTLRSTLYIPPIYVLAYVLALGLASCLVHQLATFSERLAPVRRSVVNIPRLRFRALPLCAATPLASQ</sequence>
<evidence type="ECO:0000313" key="2">
    <source>
        <dbReference type="EMBL" id="GJE89338.1"/>
    </source>
</evidence>